<evidence type="ECO:0000256" key="1">
    <source>
        <dbReference type="SAM" id="MobiDB-lite"/>
    </source>
</evidence>
<feature type="non-terminal residue" evidence="2">
    <location>
        <position position="1"/>
    </location>
</feature>
<evidence type="ECO:0000313" key="3">
    <source>
        <dbReference type="Proteomes" id="UP000479000"/>
    </source>
</evidence>
<feature type="region of interest" description="Disordered" evidence="1">
    <location>
        <begin position="1"/>
        <end position="35"/>
    </location>
</feature>
<feature type="compositionally biased region" description="Basic and acidic residues" evidence="1">
    <location>
        <begin position="17"/>
        <end position="29"/>
    </location>
</feature>
<protein>
    <submittedName>
        <fullName evidence="2">Uncharacterized protein</fullName>
    </submittedName>
</protein>
<accession>A0A6H5H9B0</accession>
<evidence type="ECO:0000313" key="2">
    <source>
        <dbReference type="EMBL" id="CAB0010129.1"/>
    </source>
</evidence>
<organism evidence="2 3">
    <name type="scientific">Nesidiocoris tenuis</name>
    <dbReference type="NCBI Taxonomy" id="355587"/>
    <lineage>
        <taxon>Eukaryota</taxon>
        <taxon>Metazoa</taxon>
        <taxon>Ecdysozoa</taxon>
        <taxon>Arthropoda</taxon>
        <taxon>Hexapoda</taxon>
        <taxon>Insecta</taxon>
        <taxon>Pterygota</taxon>
        <taxon>Neoptera</taxon>
        <taxon>Paraneoptera</taxon>
        <taxon>Hemiptera</taxon>
        <taxon>Heteroptera</taxon>
        <taxon>Panheteroptera</taxon>
        <taxon>Cimicomorpha</taxon>
        <taxon>Miridae</taxon>
        <taxon>Dicyphina</taxon>
        <taxon>Nesidiocoris</taxon>
    </lineage>
</organism>
<proteinExistence type="predicted"/>
<reference evidence="2 3" key="1">
    <citation type="submission" date="2020-02" db="EMBL/GenBank/DDBJ databases">
        <authorList>
            <person name="Ferguson B K."/>
        </authorList>
    </citation>
    <scope>NUCLEOTIDE SEQUENCE [LARGE SCALE GENOMIC DNA]</scope>
</reference>
<dbReference type="AlphaFoldDB" id="A0A6H5H9B0"/>
<gene>
    <name evidence="2" type="ORF">NTEN_LOCUS15186</name>
</gene>
<dbReference type="Proteomes" id="UP000479000">
    <property type="component" value="Unassembled WGS sequence"/>
</dbReference>
<dbReference type="EMBL" id="CADCXU010022804">
    <property type="protein sequence ID" value="CAB0010129.1"/>
    <property type="molecule type" value="Genomic_DNA"/>
</dbReference>
<keyword evidence="3" id="KW-1185">Reference proteome</keyword>
<sequence>HPRDGRRDEVPPGGPGRESRHFERGDEKRHQRQRRGWNDSCLMGRQLRPARRATATCWTRVSFFFLENEMILLKCMLWSKIEI</sequence>
<name>A0A6H5H9B0_9HEMI</name>
<feature type="compositionally biased region" description="Basic and acidic residues" evidence="1">
    <location>
        <begin position="1"/>
        <end position="10"/>
    </location>
</feature>